<feature type="region of interest" description="Disordered" evidence="1">
    <location>
        <begin position="556"/>
        <end position="580"/>
    </location>
</feature>
<keyword evidence="3" id="KW-1185">Reference proteome</keyword>
<gene>
    <name evidence="2" type="ORF">V5O48_009461</name>
</gene>
<evidence type="ECO:0000313" key="3">
    <source>
        <dbReference type="Proteomes" id="UP001465976"/>
    </source>
</evidence>
<organism evidence="2 3">
    <name type="scientific">Marasmius crinis-equi</name>
    <dbReference type="NCBI Taxonomy" id="585013"/>
    <lineage>
        <taxon>Eukaryota</taxon>
        <taxon>Fungi</taxon>
        <taxon>Dikarya</taxon>
        <taxon>Basidiomycota</taxon>
        <taxon>Agaricomycotina</taxon>
        <taxon>Agaricomycetes</taxon>
        <taxon>Agaricomycetidae</taxon>
        <taxon>Agaricales</taxon>
        <taxon>Marasmiineae</taxon>
        <taxon>Marasmiaceae</taxon>
        <taxon>Marasmius</taxon>
    </lineage>
</organism>
<proteinExistence type="predicted"/>
<dbReference type="EMBL" id="JBAHYK010000623">
    <property type="protein sequence ID" value="KAL0572496.1"/>
    <property type="molecule type" value="Genomic_DNA"/>
</dbReference>
<dbReference type="Proteomes" id="UP001465976">
    <property type="component" value="Unassembled WGS sequence"/>
</dbReference>
<sequence>MLGSNHAQTLHRWACRVKNATNEYSKKYLNPIPPPAVLEALFCTNNPPDATDTPENEIRRITEQQSRTCIRLLASLDDQIADLDARSRELKGKRSRIANLLQKYNSVFHPIRHIPGDILLLIFRMCVDDYLGDITFCDFGRLALRRECERGTLDIEKAPWVLSHVCRRWRMLTLSLPWLWTHIVVDAHGVHRTFKDPPKAAELLELSLARCGSQPLSITYHETVFNHYEDEDEENDTNTPLFAAILAKSSYWLDIKLNTHPIEYNDFVLPHPTRFKHLVEVHFHFRNSALNGSDYEVTTELYAEAPNLTRLFLYGYNLIDQSGLAHIKFPWVNSRISNVERATGRWREMDAPDGVIIELLNEWPRERPLRFPSVHTLEFVGHHGFGVVSHLVLPSLKSLTIRAPVAHSADRGDLDYVIGVVKRSDCKLEELGLLGLPQDCDGGHLIRVLEETGNTVQSLSLGFPGLGDPWDEGRPLLPHLRHLTLRDISYGWAHKVVRARRKVESEETEAGFDRLERLDVEHISRRFGCNLDADDLKRLEEFCAAKGIAFDSRVAVTEEVEDEADDEGSSDEYGSEDDED</sequence>
<feature type="compositionally biased region" description="Acidic residues" evidence="1">
    <location>
        <begin position="558"/>
        <end position="580"/>
    </location>
</feature>
<reference evidence="2 3" key="1">
    <citation type="submission" date="2024-02" db="EMBL/GenBank/DDBJ databases">
        <title>A draft genome for the cacao thread blight pathogen Marasmius crinis-equi.</title>
        <authorList>
            <person name="Cohen S.P."/>
            <person name="Baruah I.K."/>
            <person name="Amoako-Attah I."/>
            <person name="Bukari Y."/>
            <person name="Meinhardt L.W."/>
            <person name="Bailey B.A."/>
        </authorList>
    </citation>
    <scope>NUCLEOTIDE SEQUENCE [LARGE SCALE GENOMIC DNA]</scope>
    <source>
        <strain evidence="2 3">GH-76</strain>
    </source>
</reference>
<name>A0ABR3FB79_9AGAR</name>
<evidence type="ECO:0008006" key="4">
    <source>
        <dbReference type="Google" id="ProtNLM"/>
    </source>
</evidence>
<comment type="caution">
    <text evidence="2">The sequence shown here is derived from an EMBL/GenBank/DDBJ whole genome shotgun (WGS) entry which is preliminary data.</text>
</comment>
<evidence type="ECO:0000256" key="1">
    <source>
        <dbReference type="SAM" id="MobiDB-lite"/>
    </source>
</evidence>
<evidence type="ECO:0000313" key="2">
    <source>
        <dbReference type="EMBL" id="KAL0572496.1"/>
    </source>
</evidence>
<protein>
    <recommendedName>
        <fullName evidence="4">F-box domain-containing protein</fullName>
    </recommendedName>
</protein>
<accession>A0ABR3FB79</accession>